<evidence type="ECO:0000256" key="4">
    <source>
        <dbReference type="ARBA" id="ARBA00022692"/>
    </source>
</evidence>
<keyword evidence="11" id="KW-1185">Reference proteome</keyword>
<dbReference type="Pfam" id="PF13813">
    <property type="entry name" value="MBOAT_2"/>
    <property type="match status" value="1"/>
</dbReference>
<feature type="transmembrane region" description="Helical" evidence="7">
    <location>
        <begin position="31"/>
        <end position="49"/>
    </location>
</feature>
<keyword evidence="3" id="KW-0808">Transferase</keyword>
<dbReference type="PANTHER" id="PTHR31595:SF67">
    <property type="entry name" value="WAX SYNTHASE DOMAIN-CONTAINING PROTEIN"/>
    <property type="match status" value="1"/>
</dbReference>
<dbReference type="GO" id="GO:0008374">
    <property type="term" value="F:O-acyltransferase activity"/>
    <property type="evidence" value="ECO:0007669"/>
    <property type="project" value="InterPro"/>
</dbReference>
<proteinExistence type="inferred from homology"/>
<comment type="similarity">
    <text evidence="2">Belongs to the wax synthase family.</text>
</comment>
<dbReference type="InterPro" id="IPR044851">
    <property type="entry name" value="Wax_synthase"/>
</dbReference>
<evidence type="ECO:0000256" key="2">
    <source>
        <dbReference type="ARBA" id="ARBA00007282"/>
    </source>
</evidence>
<feature type="transmembrane region" description="Helical" evidence="7">
    <location>
        <begin position="224"/>
        <end position="244"/>
    </location>
</feature>
<dbReference type="AlphaFoldDB" id="A0A139GWC3"/>
<evidence type="ECO:0000259" key="9">
    <source>
        <dbReference type="Pfam" id="PF13813"/>
    </source>
</evidence>
<keyword evidence="8" id="KW-0732">Signal</keyword>
<name>A0A139GWC3_9PEZI</name>
<dbReference type="OrthoDB" id="3632908at2759"/>
<evidence type="ECO:0000256" key="7">
    <source>
        <dbReference type="SAM" id="Phobius"/>
    </source>
</evidence>
<evidence type="ECO:0000256" key="8">
    <source>
        <dbReference type="SAM" id="SignalP"/>
    </source>
</evidence>
<sequence length="402" mass="45166">MLILMISLLVLQLLLTSTAVGFTSQSSVLRLALLPVMVLVTWNVLTICTKPHAIHVSARTILGAGSVYRIIHYIAVALLDCWTYEAQGPTSSLGGLEPVLVNVTPQSTLSWDHFGQRIRFGARISTTTRFPTTRWRVKNVPPFSRSNPDHVPSKHEFVWHGAIQIIRLACVLGVATPFSQWLFRTRAHLFSPSHVPLFARIAEVTPEELAVRALGVLIYWTMQYLSLSLLYNSLAVTTVALQIFGPEEWPPIFGAIDQAWSIAQFWGCFYHQNIRRSCSSIAHFFTYHILPFRKGTIVGRYAFITLVFAISGVFHHLADIARMPEGGSAAVQFFLMQPLGIGCERILQTLYGLSTQLSFVTPTSRKYSQLILRILGYAWVMTWIVWTSPVWIYSSVRSTVQG</sequence>
<comment type="caution">
    <text evidence="10">The sequence shown here is derived from an EMBL/GenBank/DDBJ whole genome shotgun (WGS) entry which is preliminary data.</text>
</comment>
<evidence type="ECO:0000256" key="6">
    <source>
        <dbReference type="ARBA" id="ARBA00023136"/>
    </source>
</evidence>
<keyword evidence="4 7" id="KW-0812">Transmembrane</keyword>
<dbReference type="Proteomes" id="UP000070133">
    <property type="component" value="Unassembled WGS sequence"/>
</dbReference>
<dbReference type="PANTHER" id="PTHR31595">
    <property type="entry name" value="LONG-CHAIN-ALCOHOL O-FATTY-ACYLTRANSFERASE 3-RELATED"/>
    <property type="match status" value="1"/>
</dbReference>
<organism evidence="10 11">
    <name type="scientific">Pseudocercospora eumusae</name>
    <dbReference type="NCBI Taxonomy" id="321146"/>
    <lineage>
        <taxon>Eukaryota</taxon>
        <taxon>Fungi</taxon>
        <taxon>Dikarya</taxon>
        <taxon>Ascomycota</taxon>
        <taxon>Pezizomycotina</taxon>
        <taxon>Dothideomycetes</taxon>
        <taxon>Dothideomycetidae</taxon>
        <taxon>Mycosphaerellales</taxon>
        <taxon>Mycosphaerellaceae</taxon>
        <taxon>Pseudocercospora</taxon>
    </lineage>
</organism>
<feature type="transmembrane region" description="Helical" evidence="7">
    <location>
        <begin position="374"/>
        <end position="393"/>
    </location>
</feature>
<accession>A0A139GWC3</accession>
<evidence type="ECO:0000313" key="11">
    <source>
        <dbReference type="Proteomes" id="UP000070133"/>
    </source>
</evidence>
<feature type="signal peptide" evidence="8">
    <location>
        <begin position="1"/>
        <end position="19"/>
    </location>
</feature>
<dbReference type="GO" id="GO:0016020">
    <property type="term" value="C:membrane"/>
    <property type="evidence" value="ECO:0007669"/>
    <property type="project" value="UniProtKB-SubCell"/>
</dbReference>
<protein>
    <recommendedName>
        <fullName evidence="9">Wax synthase domain-containing protein</fullName>
    </recommendedName>
</protein>
<feature type="transmembrane region" description="Helical" evidence="7">
    <location>
        <begin position="297"/>
        <end position="318"/>
    </location>
</feature>
<dbReference type="GO" id="GO:0006629">
    <property type="term" value="P:lipid metabolic process"/>
    <property type="evidence" value="ECO:0007669"/>
    <property type="project" value="InterPro"/>
</dbReference>
<dbReference type="EMBL" id="LFZN01000282">
    <property type="protein sequence ID" value="KXS94515.1"/>
    <property type="molecule type" value="Genomic_DNA"/>
</dbReference>
<feature type="domain" description="Wax synthase" evidence="9">
    <location>
        <begin position="249"/>
        <end position="335"/>
    </location>
</feature>
<evidence type="ECO:0000313" key="10">
    <source>
        <dbReference type="EMBL" id="KXS94515.1"/>
    </source>
</evidence>
<evidence type="ECO:0000256" key="3">
    <source>
        <dbReference type="ARBA" id="ARBA00022679"/>
    </source>
</evidence>
<evidence type="ECO:0000256" key="5">
    <source>
        <dbReference type="ARBA" id="ARBA00022989"/>
    </source>
</evidence>
<keyword evidence="6 7" id="KW-0472">Membrane</keyword>
<gene>
    <name evidence="10" type="ORF">AC578_3187</name>
</gene>
<reference evidence="10 11" key="1">
    <citation type="submission" date="2015-07" db="EMBL/GenBank/DDBJ databases">
        <title>Comparative genomics of the Sigatoka disease complex on banana suggests a link between parallel evolutionary changes in Pseudocercospora fijiensis and Pseudocercospora eumusae and increased virulence on the banana host.</title>
        <authorList>
            <person name="Chang T.-C."/>
            <person name="Salvucci A."/>
            <person name="Crous P.W."/>
            <person name="Stergiopoulos I."/>
        </authorList>
    </citation>
    <scope>NUCLEOTIDE SEQUENCE [LARGE SCALE GENOMIC DNA]</scope>
    <source>
        <strain evidence="10 11">CBS 114824</strain>
    </source>
</reference>
<comment type="subcellular location">
    <subcellularLocation>
        <location evidence="1">Membrane</location>
        <topology evidence="1">Multi-pass membrane protein</topology>
    </subcellularLocation>
</comment>
<keyword evidence="5 7" id="KW-1133">Transmembrane helix</keyword>
<feature type="chain" id="PRO_5007806111" description="Wax synthase domain-containing protein" evidence="8">
    <location>
        <begin position="20"/>
        <end position="402"/>
    </location>
</feature>
<dbReference type="InterPro" id="IPR032805">
    <property type="entry name" value="Wax_synthase_dom"/>
</dbReference>
<evidence type="ECO:0000256" key="1">
    <source>
        <dbReference type="ARBA" id="ARBA00004141"/>
    </source>
</evidence>